<keyword evidence="12" id="KW-1185">Reference proteome</keyword>
<evidence type="ECO:0000313" key="11">
    <source>
        <dbReference type="EMBL" id="QDU34450.1"/>
    </source>
</evidence>
<evidence type="ECO:0000256" key="4">
    <source>
        <dbReference type="ARBA" id="ARBA00022475"/>
    </source>
</evidence>
<organism evidence="11 12">
    <name type="scientific">Poriferisphaera corsica</name>
    <dbReference type="NCBI Taxonomy" id="2528020"/>
    <lineage>
        <taxon>Bacteria</taxon>
        <taxon>Pseudomonadati</taxon>
        <taxon>Planctomycetota</taxon>
        <taxon>Phycisphaerae</taxon>
        <taxon>Phycisphaerales</taxon>
        <taxon>Phycisphaeraceae</taxon>
        <taxon>Poriferisphaera</taxon>
    </lineage>
</organism>
<dbReference type="Pfam" id="PF01061">
    <property type="entry name" value="ABC2_membrane"/>
    <property type="match status" value="1"/>
</dbReference>
<evidence type="ECO:0000259" key="10">
    <source>
        <dbReference type="PROSITE" id="PS51012"/>
    </source>
</evidence>
<evidence type="ECO:0000256" key="9">
    <source>
        <dbReference type="RuleBase" id="RU361157"/>
    </source>
</evidence>
<gene>
    <name evidence="11" type="primary">tagG</name>
    <name evidence="11" type="ORF">KS4_25200</name>
</gene>
<dbReference type="PROSITE" id="PS51012">
    <property type="entry name" value="ABC_TM2"/>
    <property type="match status" value="1"/>
</dbReference>
<dbReference type="PANTHER" id="PTHR30413:SF8">
    <property type="entry name" value="TRANSPORT PERMEASE PROTEIN"/>
    <property type="match status" value="1"/>
</dbReference>
<dbReference type="InterPro" id="IPR013525">
    <property type="entry name" value="ABC2_TM"/>
</dbReference>
<evidence type="ECO:0000256" key="7">
    <source>
        <dbReference type="ARBA" id="ARBA00022989"/>
    </source>
</evidence>
<keyword evidence="6 9" id="KW-0812">Transmembrane</keyword>
<keyword evidence="3 9" id="KW-0813">Transport</keyword>
<dbReference type="KEGG" id="pcor:KS4_25200"/>
<sequence length="300" mass="33302">MPRISEPITQQPQGKAVSQISTADNLFKPPQTIVIQPRKRLSVRDFTEMWQYRDLCWTLSIRDIQIRYKQTLLGAVWALLQPLATSGVATVVFGHFLGLASGSLADYFLQVFPAMIIWSLFSAIITATSNSLVSNAEMLRKVYFPRLIIPLSSAGAPLLDFLVASSVAIAFLTFTTQSISIHFLLIPLIVLSTLIAAFGIGLSLAALTVVYRDFRLVVPFMVQLLFFVTPVLYALPVTDKWLPYASLNPMFGPITTLRAILEGNPYSFTPWAISLSISATTLSFGIFVFTRIERKFADIV</sequence>
<feature type="transmembrane region" description="Helical" evidence="9">
    <location>
        <begin position="107"/>
        <end position="127"/>
    </location>
</feature>
<dbReference type="GO" id="GO:0140359">
    <property type="term" value="F:ABC-type transporter activity"/>
    <property type="evidence" value="ECO:0007669"/>
    <property type="project" value="InterPro"/>
</dbReference>
<feature type="transmembrane region" description="Helical" evidence="9">
    <location>
        <begin position="216"/>
        <end position="235"/>
    </location>
</feature>
<dbReference type="PANTHER" id="PTHR30413">
    <property type="entry name" value="INNER MEMBRANE TRANSPORT PERMEASE"/>
    <property type="match status" value="1"/>
</dbReference>
<dbReference type="AlphaFoldDB" id="A0A517YW50"/>
<reference evidence="11 12" key="1">
    <citation type="submission" date="2019-02" db="EMBL/GenBank/DDBJ databases">
        <title>Deep-cultivation of Planctomycetes and their phenomic and genomic characterization uncovers novel biology.</title>
        <authorList>
            <person name="Wiegand S."/>
            <person name="Jogler M."/>
            <person name="Boedeker C."/>
            <person name="Pinto D."/>
            <person name="Vollmers J."/>
            <person name="Rivas-Marin E."/>
            <person name="Kohn T."/>
            <person name="Peeters S.H."/>
            <person name="Heuer A."/>
            <person name="Rast P."/>
            <person name="Oberbeckmann S."/>
            <person name="Bunk B."/>
            <person name="Jeske O."/>
            <person name="Meyerdierks A."/>
            <person name="Storesund J.E."/>
            <person name="Kallscheuer N."/>
            <person name="Luecker S."/>
            <person name="Lage O.M."/>
            <person name="Pohl T."/>
            <person name="Merkel B.J."/>
            <person name="Hornburger P."/>
            <person name="Mueller R.-W."/>
            <person name="Bruemmer F."/>
            <person name="Labrenz M."/>
            <person name="Spormann A.M."/>
            <person name="Op den Camp H."/>
            <person name="Overmann J."/>
            <person name="Amann R."/>
            <person name="Jetten M.S.M."/>
            <person name="Mascher T."/>
            <person name="Medema M.H."/>
            <person name="Devos D.P."/>
            <person name="Kaster A.-K."/>
            <person name="Ovreas L."/>
            <person name="Rohde M."/>
            <person name="Galperin M.Y."/>
            <person name="Jogler C."/>
        </authorList>
    </citation>
    <scope>NUCLEOTIDE SEQUENCE [LARGE SCALE GENOMIC DNA]</scope>
    <source>
        <strain evidence="11 12">KS4</strain>
    </source>
</reference>
<accession>A0A517YW50</accession>
<evidence type="ECO:0000313" key="12">
    <source>
        <dbReference type="Proteomes" id="UP000317369"/>
    </source>
</evidence>
<feature type="domain" description="ABC transmembrane type-2" evidence="10">
    <location>
        <begin position="73"/>
        <end position="292"/>
    </location>
</feature>
<evidence type="ECO:0000256" key="5">
    <source>
        <dbReference type="ARBA" id="ARBA00022519"/>
    </source>
</evidence>
<name>A0A517YW50_9BACT</name>
<protein>
    <recommendedName>
        <fullName evidence="9">Transport permease protein</fullName>
    </recommendedName>
</protein>
<dbReference type="EMBL" id="CP036425">
    <property type="protein sequence ID" value="QDU34450.1"/>
    <property type="molecule type" value="Genomic_DNA"/>
</dbReference>
<comment type="similarity">
    <text evidence="2 9">Belongs to the ABC-2 integral membrane protein family.</text>
</comment>
<keyword evidence="5" id="KW-0997">Cell inner membrane</keyword>
<dbReference type="GO" id="GO:0005886">
    <property type="term" value="C:plasma membrane"/>
    <property type="evidence" value="ECO:0007669"/>
    <property type="project" value="UniProtKB-SubCell"/>
</dbReference>
<evidence type="ECO:0000256" key="1">
    <source>
        <dbReference type="ARBA" id="ARBA00004429"/>
    </source>
</evidence>
<evidence type="ECO:0000256" key="3">
    <source>
        <dbReference type="ARBA" id="ARBA00022448"/>
    </source>
</evidence>
<proteinExistence type="inferred from homology"/>
<keyword evidence="4 9" id="KW-1003">Cell membrane</keyword>
<evidence type="ECO:0000256" key="2">
    <source>
        <dbReference type="ARBA" id="ARBA00007783"/>
    </source>
</evidence>
<keyword evidence="8 9" id="KW-0472">Membrane</keyword>
<feature type="transmembrane region" description="Helical" evidence="9">
    <location>
        <begin position="271"/>
        <end position="290"/>
    </location>
</feature>
<evidence type="ECO:0000256" key="6">
    <source>
        <dbReference type="ARBA" id="ARBA00022692"/>
    </source>
</evidence>
<feature type="transmembrane region" description="Helical" evidence="9">
    <location>
        <begin position="147"/>
        <end position="172"/>
    </location>
</feature>
<comment type="subcellular location">
    <subcellularLocation>
        <location evidence="1">Cell inner membrane</location>
        <topology evidence="1">Multi-pass membrane protein</topology>
    </subcellularLocation>
    <subcellularLocation>
        <location evidence="9">Cell membrane</location>
        <topology evidence="9">Multi-pass membrane protein</topology>
    </subcellularLocation>
</comment>
<dbReference type="InterPro" id="IPR047817">
    <property type="entry name" value="ABC2_TM_bact-type"/>
</dbReference>
<evidence type="ECO:0000256" key="8">
    <source>
        <dbReference type="ARBA" id="ARBA00023136"/>
    </source>
</evidence>
<dbReference type="GO" id="GO:0015920">
    <property type="term" value="P:lipopolysaccharide transport"/>
    <property type="evidence" value="ECO:0007669"/>
    <property type="project" value="TreeGrafter"/>
</dbReference>
<feature type="transmembrane region" description="Helical" evidence="9">
    <location>
        <begin position="72"/>
        <end position="95"/>
    </location>
</feature>
<keyword evidence="7 9" id="KW-1133">Transmembrane helix</keyword>
<dbReference type="Proteomes" id="UP000317369">
    <property type="component" value="Chromosome"/>
</dbReference>
<feature type="transmembrane region" description="Helical" evidence="9">
    <location>
        <begin position="184"/>
        <end position="209"/>
    </location>
</feature>